<sequence length="156" mass="16768">MARSSCLRLTYDPGSETLAGLLSGALTFPLRLPPAGHSLASMRRQTLVAVHKRIVITMNRPLDVNRIPREPPEPDTSVLPTLVLIAPPPRANPRLKVTAPSLCVAWIEALVDLPAPVAQKFIVRETRLDPAALAQEFGTFDCVVSPANAFGIMDGG</sequence>
<reference evidence="1" key="1">
    <citation type="submission" date="2022-08" db="EMBL/GenBank/DDBJ databases">
        <title>Genome Sequence of Pycnoporus sanguineus.</title>
        <authorList>
            <person name="Buettner E."/>
        </authorList>
    </citation>
    <scope>NUCLEOTIDE SEQUENCE</scope>
    <source>
        <strain evidence="1">CG-C14</strain>
    </source>
</reference>
<gene>
    <name evidence="1" type="ORF">NUW54_g12538</name>
</gene>
<evidence type="ECO:0000313" key="2">
    <source>
        <dbReference type="Proteomes" id="UP001144978"/>
    </source>
</evidence>
<evidence type="ECO:0000313" key="1">
    <source>
        <dbReference type="EMBL" id="KAJ2971284.1"/>
    </source>
</evidence>
<dbReference type="Proteomes" id="UP001144978">
    <property type="component" value="Unassembled WGS sequence"/>
</dbReference>
<name>A0ACC1MXB4_9APHY</name>
<keyword evidence="2" id="KW-1185">Reference proteome</keyword>
<organism evidence="1 2">
    <name type="scientific">Trametes sanguinea</name>
    <dbReference type="NCBI Taxonomy" id="158606"/>
    <lineage>
        <taxon>Eukaryota</taxon>
        <taxon>Fungi</taxon>
        <taxon>Dikarya</taxon>
        <taxon>Basidiomycota</taxon>
        <taxon>Agaricomycotina</taxon>
        <taxon>Agaricomycetes</taxon>
        <taxon>Polyporales</taxon>
        <taxon>Polyporaceae</taxon>
        <taxon>Trametes</taxon>
    </lineage>
</organism>
<comment type="caution">
    <text evidence="1">The sequence shown here is derived from an EMBL/GenBank/DDBJ whole genome shotgun (WGS) entry which is preliminary data.</text>
</comment>
<protein>
    <submittedName>
        <fullName evidence="1">Uncharacterized protein</fullName>
    </submittedName>
</protein>
<proteinExistence type="predicted"/>
<accession>A0ACC1MXB4</accession>
<dbReference type="EMBL" id="JANSHE010005380">
    <property type="protein sequence ID" value="KAJ2971284.1"/>
    <property type="molecule type" value="Genomic_DNA"/>
</dbReference>